<feature type="compositionally biased region" description="Low complexity" evidence="4">
    <location>
        <begin position="1201"/>
        <end position="1220"/>
    </location>
</feature>
<comment type="similarity">
    <text evidence="1">Belongs to the WD repeat mio family.</text>
</comment>
<feature type="region of interest" description="Disordered" evidence="4">
    <location>
        <begin position="183"/>
        <end position="205"/>
    </location>
</feature>
<dbReference type="InterPro" id="IPR015943">
    <property type="entry name" value="WD40/YVTN_repeat-like_dom_sf"/>
</dbReference>
<reference evidence="7" key="1">
    <citation type="submission" date="2022-11" db="EMBL/GenBank/DDBJ databases">
        <authorList>
            <person name="Morgan W.R."/>
            <person name="Tartar A."/>
        </authorList>
    </citation>
    <scope>NUCLEOTIDE SEQUENCE</scope>
    <source>
        <strain evidence="7">ARSEF 373</strain>
    </source>
</reference>
<keyword evidence="2" id="KW-0853">WD repeat</keyword>
<evidence type="ECO:0000256" key="1">
    <source>
        <dbReference type="ARBA" id="ARBA00009713"/>
    </source>
</evidence>
<evidence type="ECO:0000259" key="5">
    <source>
        <dbReference type="Pfam" id="PF17034"/>
    </source>
</evidence>
<feature type="region of interest" description="Disordered" evidence="4">
    <location>
        <begin position="797"/>
        <end position="818"/>
    </location>
</feature>
<protein>
    <recommendedName>
        <fullName evidence="9">WD repeat protein mio zinc-ribbon like domain-containing protein</fullName>
    </recommendedName>
</protein>
<dbReference type="Gene3D" id="2.130.10.10">
    <property type="entry name" value="YVTN repeat-like/Quinoprotein amine dehydrogenase"/>
    <property type="match status" value="1"/>
</dbReference>
<feature type="compositionally biased region" description="Low complexity" evidence="4">
    <location>
        <begin position="446"/>
        <end position="466"/>
    </location>
</feature>
<accession>A0AAV2YZU6</accession>
<name>A0AAV2YZU6_9STRA</name>
<dbReference type="InterPro" id="IPR037593">
    <property type="entry name" value="MIOS/Sea4"/>
</dbReference>
<evidence type="ECO:0008006" key="9">
    <source>
        <dbReference type="Google" id="ProtNLM"/>
    </source>
</evidence>
<dbReference type="GO" id="GO:0005737">
    <property type="term" value="C:cytoplasm"/>
    <property type="evidence" value="ECO:0007669"/>
    <property type="project" value="TreeGrafter"/>
</dbReference>
<dbReference type="EMBL" id="DAKRPA010000073">
    <property type="protein sequence ID" value="DAZ99931.1"/>
    <property type="molecule type" value="Genomic_DNA"/>
</dbReference>
<gene>
    <name evidence="7" type="ORF">N0F65_008738</name>
</gene>
<evidence type="ECO:0000259" key="6">
    <source>
        <dbReference type="Pfam" id="PF21719"/>
    </source>
</evidence>
<dbReference type="PANTHER" id="PTHR16453">
    <property type="entry name" value="WD40 DOMAIN-CONTAINING PROTEIN MIO FAMILY MEMBER"/>
    <property type="match status" value="1"/>
</dbReference>
<dbReference type="Pfam" id="PF21719">
    <property type="entry name" value="MIOS_a-sol"/>
    <property type="match status" value="1"/>
</dbReference>
<dbReference type="Pfam" id="PF17034">
    <property type="entry name" value="zinc_ribbon_16"/>
    <property type="match status" value="1"/>
</dbReference>
<keyword evidence="8" id="KW-1185">Reference proteome</keyword>
<dbReference type="SUPFAM" id="SSF50978">
    <property type="entry name" value="WD40 repeat-like"/>
    <property type="match status" value="1"/>
</dbReference>
<feature type="compositionally biased region" description="Basic and acidic residues" evidence="4">
    <location>
        <begin position="1159"/>
        <end position="1171"/>
    </location>
</feature>
<dbReference type="PANTHER" id="PTHR16453:SF9">
    <property type="entry name" value="GATOR COMPLEX PROTEIN MIOS"/>
    <property type="match status" value="1"/>
</dbReference>
<dbReference type="InterPro" id="IPR049092">
    <property type="entry name" value="MIOS_a-sol"/>
</dbReference>
<feature type="domain" description="GATOR2 complex protein MIO zinc-ribbon like" evidence="5">
    <location>
        <begin position="1106"/>
        <end position="1149"/>
    </location>
</feature>
<evidence type="ECO:0000256" key="2">
    <source>
        <dbReference type="ARBA" id="ARBA00022574"/>
    </source>
</evidence>
<comment type="caution">
    <text evidence="7">The sequence shown here is derived from an EMBL/GenBank/DDBJ whole genome shotgun (WGS) entry which is preliminary data.</text>
</comment>
<evidence type="ECO:0000256" key="4">
    <source>
        <dbReference type="SAM" id="MobiDB-lite"/>
    </source>
</evidence>
<feature type="domain" description="MIOS-like alpha-solenoid" evidence="6">
    <location>
        <begin position="673"/>
        <end position="795"/>
    </location>
</feature>
<organism evidence="7 8">
    <name type="scientific">Lagenidium giganteum</name>
    <dbReference type="NCBI Taxonomy" id="4803"/>
    <lineage>
        <taxon>Eukaryota</taxon>
        <taxon>Sar</taxon>
        <taxon>Stramenopiles</taxon>
        <taxon>Oomycota</taxon>
        <taxon>Peronosporomycetes</taxon>
        <taxon>Pythiales</taxon>
        <taxon>Pythiaceae</taxon>
    </lineage>
</organism>
<dbReference type="Proteomes" id="UP001146120">
    <property type="component" value="Unassembled WGS sequence"/>
</dbReference>
<evidence type="ECO:0000256" key="3">
    <source>
        <dbReference type="ARBA" id="ARBA00022737"/>
    </source>
</evidence>
<dbReference type="InterPro" id="IPR001680">
    <property type="entry name" value="WD40_rpt"/>
</dbReference>
<sequence>MSKQRMVVEWSPHDASLFAVGADNLRLFETTCTSHTSGANGDLDPSMTTQRKRSFRLIKINSQVAQLKCMEWYPFDAKPMLIAAGTGSGKVTLSDFQETRTRVVREFLPKYSRPCNAVAWNNALPNQIAAGFEKVRSDFCTLVWDINASAGASTISGAALDGHHDDDADNNGGNSMMLGVGSHHRKGQLVPNSNARSFSRENDKPMHELSNSEATVALSWVPLQPTCLAAGTGFKWLRIYDLRTKATAPMSVVAHNKAVLGVVFDHHRPHILATYTDGPQEPVKIWDIRHLDSPVGPLASLHPTSKSLSQVSWCPSKPGILVTASTEDKWVSLWDVAQQEGANATDLGTAATTTQIKKPFKRRYTSDPLTSFSWQYVNPSVQAPFRDVNASVAAAAFPNRLLTASTNGEIEDISVHDSMPISVSSHGAVAFSCGKLLFGGGIDSTPASGRSHSHSSGTGATATTGDTDGDSDVSGEMYKLAKQGYSVVLAKCLKIFANPSTARARQLRGLWQWVDQVEALRRNQATRIAHARGMTGSGAGGVNAVAPGPLRGWPVEPTVLVLAGVKNLLQASADNTGGPTATLPVIVSNVRTDPALGCQFYDGLGRRLALLACNWDPDCGQGFHVASAASGLGDAPPAGPRSGHTLHRSSSGAWSSQKQFEESAGIGNRSLTESNRHELRSIINKCETEGNYPRAAALAVFHGDLQAGVAVLQRGASWMAQMQAMGVPIPFPVSPDVLQLVAMAIAGYSSASMGAGGMNLWATMCQQLLRRDEIVGQNQPRYLHALLSFLCVANTSSSLGLSSSRPNPPPPRRGARRSWGSVDGLSVFTGGSKQPTSGLFATILNDATLPLTDRVAFGCRFLPADDLRLFVQQYTDECEHYGKLEGLVLTGMDDTGIKLLQKHLDMTGDIQTLALLAARLPSSHVEQSPSLKRWIMVYQDLLNQWQLFHERARFDVGRSQLEDVLNNFANFARDPDGEELQAELSAPSSLSVPPQLYVRCNFCNASLSLANLLRLGGSHSSWLNRAKPKLTCCPSCRKPLPQCALCLLPFGSLNPYFELAHRRSKQSADTVATAMASNNNVDHAGLLQDAEIGSGNEHENLAQLSSIPFVEWFTWCQSCKHGGHAHHLADWFELHSVCPVTDCDCTCQQLDQPLITSKQQKDKQANARSDHFGASGSIPLAMPTVGSKTNLAGGTMKRSGSKLLQQHLHSSSSSSLLSAPPQIPQPPSSTGSTGLRSSSAFRVAPPALRVGGGANMFTPASSVASNSSSNLAALAALDNTNALSSKLDQLEKDKNAFKFM</sequence>
<evidence type="ECO:0000313" key="7">
    <source>
        <dbReference type="EMBL" id="DAZ99931.1"/>
    </source>
</evidence>
<keyword evidence="3" id="KW-0677">Repeat</keyword>
<dbReference type="CDD" id="cd16691">
    <property type="entry name" value="mRING-H2-C3H3C2_Mio"/>
    <property type="match status" value="1"/>
</dbReference>
<dbReference type="InterPro" id="IPR031488">
    <property type="entry name" value="Zn_ribbon_mio"/>
</dbReference>
<feature type="region of interest" description="Disordered" evidence="4">
    <location>
        <begin position="634"/>
        <end position="659"/>
    </location>
</feature>
<feature type="region of interest" description="Disordered" evidence="4">
    <location>
        <begin position="446"/>
        <end position="470"/>
    </location>
</feature>
<evidence type="ECO:0000313" key="8">
    <source>
        <dbReference type="Proteomes" id="UP001146120"/>
    </source>
</evidence>
<feature type="region of interest" description="Disordered" evidence="4">
    <location>
        <begin position="1157"/>
        <end position="1237"/>
    </location>
</feature>
<feature type="compositionally biased region" description="Polar residues" evidence="4">
    <location>
        <begin position="648"/>
        <end position="658"/>
    </location>
</feature>
<dbReference type="InterPro" id="IPR036322">
    <property type="entry name" value="WD40_repeat_dom_sf"/>
</dbReference>
<dbReference type="SMART" id="SM00320">
    <property type="entry name" value="WD40"/>
    <property type="match status" value="4"/>
</dbReference>
<proteinExistence type="inferred from homology"/>
<dbReference type="Pfam" id="PF21720">
    <property type="entry name" value="MIOS_WD40"/>
    <property type="match status" value="2"/>
</dbReference>
<reference evidence="7" key="2">
    <citation type="journal article" date="2023" name="Microbiol Resour">
        <title>Decontamination and Annotation of the Draft Genome Sequence of the Oomycete Lagenidium giganteum ARSEF 373.</title>
        <authorList>
            <person name="Morgan W.R."/>
            <person name="Tartar A."/>
        </authorList>
    </citation>
    <scope>NUCLEOTIDE SEQUENCE</scope>
    <source>
        <strain evidence="7">ARSEF 373</strain>
    </source>
</reference>
<feature type="compositionally biased region" description="Low complexity" evidence="4">
    <location>
        <begin position="1228"/>
        <end position="1237"/>
    </location>
</feature>